<dbReference type="GeneID" id="4909472"/>
<dbReference type="STRING" id="410359.Pcal_1785"/>
<dbReference type="AlphaFoldDB" id="A3MX35"/>
<reference evidence="1" key="1">
    <citation type="submission" date="2007-02" db="EMBL/GenBank/DDBJ databases">
        <title>Complete sequence of Pyrobaculum calidifontis JCM 11548.</title>
        <authorList>
            <consortium name="US DOE Joint Genome Institute"/>
            <person name="Copeland A."/>
            <person name="Lucas S."/>
            <person name="Lapidus A."/>
            <person name="Barry K."/>
            <person name="Glavina del Rio T."/>
            <person name="Dalin E."/>
            <person name="Tice H."/>
            <person name="Pitluck S."/>
            <person name="Chain P."/>
            <person name="Malfatti S."/>
            <person name="Shin M."/>
            <person name="Vergez L."/>
            <person name="Schmutz J."/>
            <person name="Larimer F."/>
            <person name="Land M."/>
            <person name="Hauser L."/>
            <person name="Kyrpides N."/>
            <person name="Mikhailova N."/>
            <person name="Cozen A.E."/>
            <person name="Fitz-Gibbon S.T."/>
            <person name="House C.H."/>
            <person name="Saltikov C."/>
            <person name="Lowe T.M."/>
            <person name="Richardson P."/>
        </authorList>
    </citation>
    <scope>NUCLEOTIDE SEQUENCE [LARGE SCALE GENOMIC DNA]</scope>
    <source>
        <strain evidence="1">JCM 11548</strain>
    </source>
</reference>
<dbReference type="KEGG" id="pcl:Pcal_1785"/>
<dbReference type="Proteomes" id="UP000001431">
    <property type="component" value="Chromosome"/>
</dbReference>
<accession>A3MX35</accession>
<dbReference type="RefSeq" id="WP_011850461.1">
    <property type="nucleotide sequence ID" value="NC_009073.1"/>
</dbReference>
<protein>
    <submittedName>
        <fullName evidence="1">Uncharacterized protein</fullName>
    </submittedName>
</protein>
<name>A3MX35_PYRCJ</name>
<proteinExistence type="predicted"/>
<gene>
    <name evidence="1" type="ordered locus">Pcal_1785</name>
</gene>
<organism evidence="1 2">
    <name type="scientific">Pyrobaculum calidifontis (strain DSM 21063 / JCM 11548 / VA1)</name>
    <dbReference type="NCBI Taxonomy" id="410359"/>
    <lineage>
        <taxon>Archaea</taxon>
        <taxon>Thermoproteota</taxon>
        <taxon>Thermoprotei</taxon>
        <taxon>Thermoproteales</taxon>
        <taxon>Thermoproteaceae</taxon>
        <taxon>Pyrobaculum</taxon>
    </lineage>
</organism>
<dbReference type="HOGENOM" id="CLU_2217152_0_0_2"/>
<sequence>MEAAVEILIPRLRRLSPAKRAAALYKLRETLDEEDFKYVAALLAVDLSVGENPRRWVAVDPVDVVEDVEELAEDHLEGRVETIEVVEDDEYVGKRVVERLWKSTI</sequence>
<evidence type="ECO:0000313" key="2">
    <source>
        <dbReference type="Proteomes" id="UP000001431"/>
    </source>
</evidence>
<evidence type="ECO:0000313" key="1">
    <source>
        <dbReference type="EMBL" id="ABO09202.1"/>
    </source>
</evidence>
<dbReference type="EMBL" id="CP000561">
    <property type="protein sequence ID" value="ABO09202.1"/>
    <property type="molecule type" value="Genomic_DNA"/>
</dbReference>
<dbReference type="eggNOG" id="arCOG05664">
    <property type="taxonomic scope" value="Archaea"/>
</dbReference>
<keyword evidence="2" id="KW-1185">Reference proteome</keyword>
<dbReference type="OrthoDB" id="29206at2157"/>